<gene>
    <name evidence="1" type="ORF">RQX22_17510</name>
</gene>
<evidence type="ECO:0000313" key="2">
    <source>
        <dbReference type="Proteomes" id="UP001259572"/>
    </source>
</evidence>
<sequence length="240" mass="25770">MSGKLNRIMVGYSAIVTTILAGAFATQAISGTKVDSLGEIDVERINVRETDGTLRLVISNTDKMPGIIHKGTNYPHPNRRTAGMLFFNEEGTENGGLTFGGRRDANGKVVGSSGHLSFDQFEQDQVVALTHGENDGQRRSGLSISDRPENAMPFAEMGAFTKLAPAEQKAMVDKWVAEKRLGNTPRAFIGRSVDRSSAVMLSDAEGKPRILMQVKADGEAAIQFLDAAGKVTKTVSPTSE</sequence>
<comment type="caution">
    <text evidence="1">The sequence shown here is derived from an EMBL/GenBank/DDBJ whole genome shotgun (WGS) entry which is preliminary data.</text>
</comment>
<proteinExistence type="predicted"/>
<accession>A0ABU3QCQ3</accession>
<evidence type="ECO:0000313" key="1">
    <source>
        <dbReference type="EMBL" id="MDT9600763.1"/>
    </source>
</evidence>
<dbReference type="RefSeq" id="WP_315728223.1">
    <property type="nucleotide sequence ID" value="NZ_JAVUPU010000012.1"/>
</dbReference>
<name>A0ABU3QCQ3_9SPHN</name>
<protein>
    <submittedName>
        <fullName evidence="1">Uncharacterized protein</fullName>
    </submittedName>
</protein>
<reference evidence="1 2" key="1">
    <citation type="submission" date="2023-05" db="EMBL/GenBank/DDBJ databases">
        <authorList>
            <person name="Guo Y."/>
        </authorList>
    </citation>
    <scope>NUCLEOTIDE SEQUENCE [LARGE SCALE GENOMIC DNA]</scope>
    <source>
        <strain evidence="1 2">GR2756</strain>
    </source>
</reference>
<organism evidence="1 2">
    <name type="scientific">Sphingosinicella rhizophila</name>
    <dbReference type="NCBI Taxonomy" id="3050082"/>
    <lineage>
        <taxon>Bacteria</taxon>
        <taxon>Pseudomonadati</taxon>
        <taxon>Pseudomonadota</taxon>
        <taxon>Alphaproteobacteria</taxon>
        <taxon>Sphingomonadales</taxon>
        <taxon>Sphingosinicellaceae</taxon>
        <taxon>Sphingosinicella</taxon>
    </lineage>
</organism>
<dbReference type="Proteomes" id="UP001259572">
    <property type="component" value="Unassembled WGS sequence"/>
</dbReference>
<keyword evidence="2" id="KW-1185">Reference proteome</keyword>
<dbReference type="EMBL" id="JAVUPU010000012">
    <property type="protein sequence ID" value="MDT9600763.1"/>
    <property type="molecule type" value="Genomic_DNA"/>
</dbReference>